<gene>
    <name evidence="5" type="ORF">GCM10009547_06990</name>
</gene>
<evidence type="ECO:0000256" key="3">
    <source>
        <dbReference type="SAM" id="MobiDB-lite"/>
    </source>
</evidence>
<feature type="compositionally biased region" description="Low complexity" evidence="3">
    <location>
        <begin position="79"/>
        <end position="126"/>
    </location>
</feature>
<evidence type="ECO:0000313" key="5">
    <source>
        <dbReference type="EMBL" id="GAA0607674.1"/>
    </source>
</evidence>
<feature type="domain" description="Leucine-binding protein" evidence="4">
    <location>
        <begin position="140"/>
        <end position="439"/>
    </location>
</feature>
<dbReference type="PANTHER" id="PTHR47235:SF1">
    <property type="entry name" value="BLR6548 PROTEIN"/>
    <property type="match status" value="1"/>
</dbReference>
<dbReference type="InterPro" id="IPR028082">
    <property type="entry name" value="Peripla_BP_I"/>
</dbReference>
<dbReference type="EMBL" id="BAAAHE010000007">
    <property type="protein sequence ID" value="GAA0607674.1"/>
    <property type="molecule type" value="Genomic_DNA"/>
</dbReference>
<dbReference type="PANTHER" id="PTHR47235">
    <property type="entry name" value="BLR6548 PROTEIN"/>
    <property type="match status" value="1"/>
</dbReference>
<evidence type="ECO:0000313" key="6">
    <source>
        <dbReference type="Proteomes" id="UP001500957"/>
    </source>
</evidence>
<comment type="similarity">
    <text evidence="1">Belongs to the leucine-binding protein family.</text>
</comment>
<keyword evidence="2" id="KW-0732">Signal</keyword>
<dbReference type="Pfam" id="PF13458">
    <property type="entry name" value="Peripla_BP_6"/>
    <property type="match status" value="1"/>
</dbReference>
<keyword evidence="6" id="KW-1185">Reference proteome</keyword>
<evidence type="ECO:0000256" key="1">
    <source>
        <dbReference type="ARBA" id="ARBA00010062"/>
    </source>
</evidence>
<feature type="region of interest" description="Disordered" evidence="3">
    <location>
        <begin position="47"/>
        <end position="128"/>
    </location>
</feature>
<evidence type="ECO:0000256" key="2">
    <source>
        <dbReference type="ARBA" id="ARBA00022729"/>
    </source>
</evidence>
<evidence type="ECO:0000259" key="4">
    <source>
        <dbReference type="Pfam" id="PF13458"/>
    </source>
</evidence>
<protein>
    <recommendedName>
        <fullName evidence="4">Leucine-binding protein domain-containing protein</fullName>
    </recommendedName>
</protein>
<comment type="caution">
    <text evidence="5">The sequence shown here is derived from an EMBL/GenBank/DDBJ whole genome shotgun (WGS) entry which is preliminary data.</text>
</comment>
<dbReference type="PROSITE" id="PS51257">
    <property type="entry name" value="PROKAR_LIPOPROTEIN"/>
    <property type="match status" value="1"/>
</dbReference>
<accession>A0ABN1GB13</accession>
<dbReference type="Gene3D" id="3.40.50.2300">
    <property type="match status" value="2"/>
</dbReference>
<dbReference type="RefSeq" id="WP_344601643.1">
    <property type="nucleotide sequence ID" value="NZ_BAAAHE010000007.1"/>
</dbReference>
<organism evidence="5 6">
    <name type="scientific">Sporichthya brevicatena</name>
    <dbReference type="NCBI Taxonomy" id="171442"/>
    <lineage>
        <taxon>Bacteria</taxon>
        <taxon>Bacillati</taxon>
        <taxon>Actinomycetota</taxon>
        <taxon>Actinomycetes</taxon>
        <taxon>Sporichthyales</taxon>
        <taxon>Sporichthyaceae</taxon>
        <taxon>Sporichthya</taxon>
    </lineage>
</organism>
<dbReference type="SUPFAM" id="SSF53822">
    <property type="entry name" value="Periplasmic binding protein-like I"/>
    <property type="match status" value="1"/>
</dbReference>
<dbReference type="Proteomes" id="UP001500957">
    <property type="component" value="Unassembled WGS sequence"/>
</dbReference>
<name>A0ABN1GB13_9ACTN</name>
<reference evidence="5 6" key="1">
    <citation type="journal article" date="2019" name="Int. J. Syst. Evol. Microbiol.">
        <title>The Global Catalogue of Microorganisms (GCM) 10K type strain sequencing project: providing services to taxonomists for standard genome sequencing and annotation.</title>
        <authorList>
            <consortium name="The Broad Institute Genomics Platform"/>
            <consortium name="The Broad Institute Genome Sequencing Center for Infectious Disease"/>
            <person name="Wu L."/>
            <person name="Ma J."/>
        </authorList>
    </citation>
    <scope>NUCLEOTIDE SEQUENCE [LARGE SCALE GENOMIC DNA]</scope>
    <source>
        <strain evidence="5 6">JCM 10671</strain>
    </source>
</reference>
<sequence>MRTPSPFRSTRARTGPSAGRIAAVAVAVGLVLAGCGSRVDEEVAEAAPAGVTSDVGTGAVTPGTDPAGGVVPGAGAGAVPGAVAPGTTTTNTAPNAAAGGNTATTNNSSGTKGNTAGTKSSGGNTAQTPVAAGCKQQGPPVVIGQVGTFSGLVGANFAGAIKTSYVWVNYMNAKGGLGCHPIRFIQIDDQSNPALSQAAVERLVSKEGAIAIFAAFVPLDVAGFQAGLNKMKVAAIGGDQAAPEWNSNQYMYPVGGTPRAGIAGSVQQAAEAGGKKIAVLYCVEASPCGSNFNDTIIKDGYAKKFGMEVVYSGSVSITQPDYTAQCQNAKNAGADVVAWGLDRAGLQRAAKSCAAIGYFPKLPLIALQGSFDPKDPNLRKSGAFLSSLSFPYLINNTPATKAYHEAMQKYAPGAAVDTSGSGTWAAGQMLAKIVEKLGPEAQTRPLTKEDIFVGAGKIKNETLDGIIPATTYKATGPQPENLCYFGIRFNSDGTFNAPKGLKPTCL</sequence>
<proteinExistence type="inferred from homology"/>
<dbReference type="InterPro" id="IPR028081">
    <property type="entry name" value="Leu-bd"/>
</dbReference>